<evidence type="ECO:0000313" key="2">
    <source>
        <dbReference type="Proteomes" id="UP001159427"/>
    </source>
</evidence>
<gene>
    <name evidence="1" type="ORF">PEVE_00002698</name>
</gene>
<keyword evidence="2" id="KW-1185">Reference proteome</keyword>
<accession>A0ABN8LUY3</accession>
<dbReference type="Proteomes" id="UP001159427">
    <property type="component" value="Unassembled WGS sequence"/>
</dbReference>
<dbReference type="EMBL" id="CALNXI010000116">
    <property type="protein sequence ID" value="CAH3019472.1"/>
    <property type="molecule type" value="Genomic_DNA"/>
</dbReference>
<reference evidence="1 2" key="1">
    <citation type="submission" date="2022-05" db="EMBL/GenBank/DDBJ databases">
        <authorList>
            <consortium name="Genoscope - CEA"/>
            <person name="William W."/>
        </authorList>
    </citation>
    <scope>NUCLEOTIDE SEQUENCE [LARGE SCALE GENOMIC DNA]</scope>
</reference>
<comment type="caution">
    <text evidence="1">The sequence shown here is derived from an EMBL/GenBank/DDBJ whole genome shotgun (WGS) entry which is preliminary data.</text>
</comment>
<evidence type="ECO:0000313" key="1">
    <source>
        <dbReference type="EMBL" id="CAH3019472.1"/>
    </source>
</evidence>
<sequence length="109" mass="12160">MVPTSGSYVPTKKMLWHLLTESSFTPSTSKPFNSKIADKLRDGAIDGILVGDSGYACRAYLMTPVLKPKNSGKGRYNTAHRRTRCVIERCYGLLIVVFCVFTWDCAPPR</sequence>
<evidence type="ECO:0008006" key="3">
    <source>
        <dbReference type="Google" id="ProtNLM"/>
    </source>
</evidence>
<name>A0ABN8LUY3_9CNID</name>
<protein>
    <recommendedName>
        <fullName evidence="3">DDE Tnp4 domain-containing protein</fullName>
    </recommendedName>
</protein>
<organism evidence="1 2">
    <name type="scientific">Porites evermanni</name>
    <dbReference type="NCBI Taxonomy" id="104178"/>
    <lineage>
        <taxon>Eukaryota</taxon>
        <taxon>Metazoa</taxon>
        <taxon>Cnidaria</taxon>
        <taxon>Anthozoa</taxon>
        <taxon>Hexacorallia</taxon>
        <taxon>Scleractinia</taxon>
        <taxon>Fungiina</taxon>
        <taxon>Poritidae</taxon>
        <taxon>Porites</taxon>
    </lineage>
</organism>
<proteinExistence type="predicted"/>